<dbReference type="GO" id="GO:0005737">
    <property type="term" value="C:cytoplasm"/>
    <property type="evidence" value="ECO:0007669"/>
    <property type="project" value="TreeGrafter"/>
</dbReference>
<keyword evidence="2" id="KW-0637">Prenyltransferase</keyword>
<keyword evidence="4" id="KW-0677">Repeat</keyword>
<evidence type="ECO:0000256" key="2">
    <source>
        <dbReference type="ARBA" id="ARBA00022602"/>
    </source>
</evidence>
<keyword evidence="6" id="KW-1185">Reference proteome</keyword>
<evidence type="ECO:0000256" key="4">
    <source>
        <dbReference type="ARBA" id="ARBA00022737"/>
    </source>
</evidence>
<dbReference type="PANTHER" id="PTHR11129">
    <property type="entry name" value="PROTEIN FARNESYLTRANSFERASE ALPHA SUBUNIT/RAB GERANYLGERANYL TRANSFERASE ALPHA SUBUNIT"/>
    <property type="match status" value="1"/>
</dbReference>
<dbReference type="InParanoid" id="A0A2N3N3D2"/>
<evidence type="ECO:0000256" key="3">
    <source>
        <dbReference type="ARBA" id="ARBA00022679"/>
    </source>
</evidence>
<name>A0A2N3N3D2_9PEZI</name>
<comment type="caution">
    <text evidence="5">The sequence shown here is derived from an EMBL/GenBank/DDBJ whole genome shotgun (WGS) entry which is preliminary data.</text>
</comment>
<dbReference type="VEuPathDB" id="FungiDB:jhhlp_005542"/>
<sequence length="340" mass="39356">MSRAVDKDVLEALSRGDPKKVFAEISQIFDSLEEDGQLLEFEFLGRAHLPPPGIVVLRDGKDVGLSKLHIFQAFGVAYRIFKEAVLEDGNRQQSLSTDDLRRVTAVMLLSDPEHLTAANCRKRTLLRDLREGKDVYTSLRKEKYFVDSILTSRLHRHTKSPTLWSHRRWLLGQFKRHGISVDVATDLRRVVFVSGERHPRNYYAWCHARWLLATFSTETKASVRDMVTDVNGWCLKHHDDISGWSFFHYLLRRTGTTQEDCSAVFSSVIQMTESFKWHNESVWWFLHALATDKLLGQKDLSLLREIGGRMFDCLKVDQGEGRLACKWFRAFEQGNKRLDN</sequence>
<evidence type="ECO:0000256" key="1">
    <source>
        <dbReference type="ARBA" id="ARBA00006734"/>
    </source>
</evidence>
<reference evidence="5 6" key="1">
    <citation type="journal article" date="2017" name="G3 (Bethesda)">
        <title>First Draft Genome Sequence of the Pathogenic Fungus Lomentospora prolificans (Formerly Scedosporium prolificans).</title>
        <authorList>
            <person name="Luo R."/>
            <person name="Zimin A."/>
            <person name="Workman R."/>
            <person name="Fan Y."/>
            <person name="Pertea G."/>
            <person name="Grossman N."/>
            <person name="Wear M.P."/>
            <person name="Jia B."/>
            <person name="Miller H."/>
            <person name="Casadevall A."/>
            <person name="Timp W."/>
            <person name="Zhang S.X."/>
            <person name="Salzberg S.L."/>
        </authorList>
    </citation>
    <scope>NUCLEOTIDE SEQUENCE [LARGE SCALE GENOMIC DNA]</scope>
    <source>
        <strain evidence="5 6">JHH-5317</strain>
    </source>
</reference>
<gene>
    <name evidence="5" type="ORF">jhhlp_005542</name>
</gene>
<keyword evidence="3" id="KW-0808">Transferase</keyword>
<accession>A0A2N3N3D2</accession>
<dbReference type="InterPro" id="IPR002088">
    <property type="entry name" value="Prenyl_trans_a"/>
</dbReference>
<dbReference type="SUPFAM" id="SSF48439">
    <property type="entry name" value="Protein prenylyltransferase"/>
    <property type="match status" value="1"/>
</dbReference>
<dbReference type="AlphaFoldDB" id="A0A2N3N3D2"/>
<evidence type="ECO:0000313" key="6">
    <source>
        <dbReference type="Proteomes" id="UP000233524"/>
    </source>
</evidence>
<organism evidence="5 6">
    <name type="scientific">Lomentospora prolificans</name>
    <dbReference type="NCBI Taxonomy" id="41688"/>
    <lineage>
        <taxon>Eukaryota</taxon>
        <taxon>Fungi</taxon>
        <taxon>Dikarya</taxon>
        <taxon>Ascomycota</taxon>
        <taxon>Pezizomycotina</taxon>
        <taxon>Sordariomycetes</taxon>
        <taxon>Hypocreomycetidae</taxon>
        <taxon>Microascales</taxon>
        <taxon>Microascaceae</taxon>
        <taxon>Lomentospora</taxon>
    </lineage>
</organism>
<comment type="similarity">
    <text evidence="1">Belongs to the protein prenyltransferase subunit alpha family.</text>
</comment>
<dbReference type="EMBL" id="NLAX01000701">
    <property type="protein sequence ID" value="PKS06946.1"/>
    <property type="molecule type" value="Genomic_DNA"/>
</dbReference>
<evidence type="ECO:0000313" key="5">
    <source>
        <dbReference type="EMBL" id="PKS06946.1"/>
    </source>
</evidence>
<dbReference type="Proteomes" id="UP000233524">
    <property type="component" value="Unassembled WGS sequence"/>
</dbReference>
<dbReference type="OrthoDB" id="5358702at2759"/>
<dbReference type="Gene3D" id="1.25.40.120">
    <property type="entry name" value="Protein prenylyltransferase"/>
    <property type="match status" value="1"/>
</dbReference>
<dbReference type="PANTHER" id="PTHR11129:SF3">
    <property type="entry name" value="PROTEIN PRENYLTRANSFERASE ALPHA SUBUNIT REPEAT-CONTAINING PROTEIN 1"/>
    <property type="match status" value="1"/>
</dbReference>
<dbReference type="GO" id="GO:0008318">
    <property type="term" value="F:protein prenyltransferase activity"/>
    <property type="evidence" value="ECO:0007669"/>
    <property type="project" value="InterPro"/>
</dbReference>
<protein>
    <submittedName>
        <fullName evidence="5">Uncharacterized protein</fullName>
    </submittedName>
</protein>
<dbReference type="Pfam" id="PF01239">
    <property type="entry name" value="PPTA"/>
    <property type="match status" value="2"/>
</dbReference>
<proteinExistence type="inferred from homology"/>